<gene>
    <name evidence="1" type="ORF">TBIB3V08_LOCUS8242</name>
</gene>
<protein>
    <submittedName>
        <fullName evidence="1">Uncharacterized protein</fullName>
    </submittedName>
</protein>
<sequence>MANQAVCLLLTVQRMRYQIRMRTDMRFDWLSRAEHLGEDCEMCRACDTHHSSRWPQCCQHNSMCCSQLAAACQHCDKHDLINFCNKHFKSLARGCVGGGGRGGVGAGGGTGTGVGGVGTCLGVGVLGGLGGAGGADMVGAGGSGGWGDEDDDDDDVVT</sequence>
<proteinExistence type="predicted"/>
<evidence type="ECO:0000313" key="1">
    <source>
        <dbReference type="EMBL" id="CAD7445898.1"/>
    </source>
</evidence>
<dbReference type="AlphaFoldDB" id="A0A7R9F396"/>
<reference evidence="1" key="1">
    <citation type="submission" date="2020-11" db="EMBL/GenBank/DDBJ databases">
        <authorList>
            <person name="Tran Van P."/>
        </authorList>
    </citation>
    <scope>NUCLEOTIDE SEQUENCE</scope>
</reference>
<dbReference type="EMBL" id="OD567590">
    <property type="protein sequence ID" value="CAD7445898.1"/>
    <property type="molecule type" value="Genomic_DNA"/>
</dbReference>
<accession>A0A7R9F396</accession>
<organism evidence="1">
    <name type="scientific">Timema bartmani</name>
    <dbReference type="NCBI Taxonomy" id="61472"/>
    <lineage>
        <taxon>Eukaryota</taxon>
        <taxon>Metazoa</taxon>
        <taxon>Ecdysozoa</taxon>
        <taxon>Arthropoda</taxon>
        <taxon>Hexapoda</taxon>
        <taxon>Insecta</taxon>
        <taxon>Pterygota</taxon>
        <taxon>Neoptera</taxon>
        <taxon>Polyneoptera</taxon>
        <taxon>Phasmatodea</taxon>
        <taxon>Timematodea</taxon>
        <taxon>Timematoidea</taxon>
        <taxon>Timematidae</taxon>
        <taxon>Timema</taxon>
    </lineage>
</organism>
<name>A0A7R9F396_9NEOP</name>